<dbReference type="EMBL" id="SPPA01000003">
    <property type="protein sequence ID" value="TFV12969.1"/>
    <property type="molecule type" value="Genomic_DNA"/>
</dbReference>
<sequence>MKEIIESNIRFHFPNELAIKYDDEIFYQKFKSIAQGTKAIDILYISNPIAWMIEVKNYQKRVINKQIIEPEQPSKLPEIIATKVRDTMAGICCLKYDNNNIDLQSFAENFLKQRKLKIVFHLEQDEAYERFRPIDPADILQRLKVLLRNVDPNPYIVNCTNLLEKFDISWSAEREN</sequence>
<name>A0A4Y9K720_9PAST</name>
<dbReference type="OrthoDB" id="878245at2"/>
<evidence type="ECO:0000313" key="2">
    <source>
        <dbReference type="Proteomes" id="UP000297396"/>
    </source>
</evidence>
<comment type="caution">
    <text evidence="1">The sequence shown here is derived from an EMBL/GenBank/DDBJ whole genome shotgun (WGS) entry which is preliminary data.</text>
</comment>
<evidence type="ECO:0008006" key="3">
    <source>
        <dbReference type="Google" id="ProtNLM"/>
    </source>
</evidence>
<proteinExistence type="predicted"/>
<reference evidence="1 2" key="1">
    <citation type="submission" date="2019-03" db="EMBL/GenBank/DDBJ databases">
        <title>Diversity of the mouse oral microbiome.</title>
        <authorList>
            <person name="Joseph S."/>
            <person name="Aduse-Opoku J."/>
            <person name="Curtis M."/>
            <person name="Wade W."/>
            <person name="Hashim A."/>
        </authorList>
    </citation>
    <scope>NUCLEOTIDE SEQUENCE [LARGE SCALE GENOMIC DNA]</scope>
    <source>
        <strain evidence="1 2">WT12</strain>
    </source>
</reference>
<dbReference type="RefSeq" id="WP_135054432.1">
    <property type="nucleotide sequence ID" value="NZ_JADGLC010000003.1"/>
</dbReference>
<dbReference type="Proteomes" id="UP000297396">
    <property type="component" value="Unassembled WGS sequence"/>
</dbReference>
<accession>A0A4Y9K720</accession>
<dbReference type="AlphaFoldDB" id="A0A4Y9K720"/>
<organism evidence="1 2">
    <name type="scientific">Muribacter muris</name>
    <dbReference type="NCBI Taxonomy" id="67855"/>
    <lineage>
        <taxon>Bacteria</taxon>
        <taxon>Pseudomonadati</taxon>
        <taxon>Pseudomonadota</taxon>
        <taxon>Gammaproteobacteria</taxon>
        <taxon>Pasteurellales</taxon>
        <taxon>Pasteurellaceae</taxon>
        <taxon>Muribacter</taxon>
    </lineage>
</organism>
<protein>
    <recommendedName>
        <fullName evidence="3">NERD domain-containing protein</fullName>
    </recommendedName>
</protein>
<gene>
    <name evidence="1" type="ORF">E4T80_01875</name>
</gene>
<evidence type="ECO:0000313" key="1">
    <source>
        <dbReference type="EMBL" id="TFV12969.1"/>
    </source>
</evidence>